<keyword evidence="2" id="KW-1185">Reference proteome</keyword>
<proteinExistence type="predicted"/>
<dbReference type="PANTHER" id="PTHR37696">
    <property type="entry name" value="ADENYLOSUCCINATE SYNTHETASE-RELATED"/>
    <property type="match status" value="1"/>
</dbReference>
<evidence type="ECO:0000313" key="2">
    <source>
        <dbReference type="Proteomes" id="UP000886885"/>
    </source>
</evidence>
<reference evidence="1" key="1">
    <citation type="journal article" date="2020" name="bioRxiv">
        <title>Hybrid origin of Populus tomentosa Carr. identified through genome sequencing and phylogenomic analysis.</title>
        <authorList>
            <person name="An X."/>
            <person name="Gao K."/>
            <person name="Chen Z."/>
            <person name="Li J."/>
            <person name="Yang X."/>
            <person name="Yang X."/>
            <person name="Zhou J."/>
            <person name="Guo T."/>
            <person name="Zhao T."/>
            <person name="Huang S."/>
            <person name="Miao D."/>
            <person name="Khan W.U."/>
            <person name="Rao P."/>
            <person name="Ye M."/>
            <person name="Lei B."/>
            <person name="Liao W."/>
            <person name="Wang J."/>
            <person name="Ji L."/>
            <person name="Li Y."/>
            <person name="Guo B."/>
            <person name="Mustafa N.S."/>
            <person name="Li S."/>
            <person name="Yun Q."/>
            <person name="Keller S.R."/>
            <person name="Mao J."/>
            <person name="Zhang R."/>
            <person name="Strauss S.H."/>
        </authorList>
    </citation>
    <scope>NUCLEOTIDE SEQUENCE</scope>
    <source>
        <strain evidence="1">GM15</strain>
        <tissue evidence="1">Leaf</tissue>
    </source>
</reference>
<dbReference type="AlphaFoldDB" id="A0A8X7YDI4"/>
<evidence type="ECO:0000313" key="1">
    <source>
        <dbReference type="EMBL" id="KAG6748095.1"/>
    </source>
</evidence>
<comment type="caution">
    <text evidence="1">The sequence shown here is derived from an EMBL/GenBank/DDBJ whole genome shotgun (WGS) entry which is preliminary data.</text>
</comment>
<gene>
    <name evidence="1" type="ORF">POTOM_047995</name>
</gene>
<sequence>MIYKAMNPRTDKIVRRTTMVATAVASYFLLTADYGPQPNAVEPVGSCVKMNDANAVDAISFKFLSIKIKRAILSAQSSVKEFIFGSGKEP</sequence>
<accession>A0A8X7YDI4</accession>
<dbReference type="PANTHER" id="PTHR37696:SF1">
    <property type="entry name" value="ADENYLOSUCCINATE SYNTHETASE-RELATED"/>
    <property type="match status" value="1"/>
</dbReference>
<dbReference type="OrthoDB" id="1635687at2759"/>
<name>A0A8X7YDI4_POPTO</name>
<organism evidence="1 2">
    <name type="scientific">Populus tomentosa</name>
    <name type="common">Chinese white poplar</name>
    <dbReference type="NCBI Taxonomy" id="118781"/>
    <lineage>
        <taxon>Eukaryota</taxon>
        <taxon>Viridiplantae</taxon>
        <taxon>Streptophyta</taxon>
        <taxon>Embryophyta</taxon>
        <taxon>Tracheophyta</taxon>
        <taxon>Spermatophyta</taxon>
        <taxon>Magnoliopsida</taxon>
        <taxon>eudicotyledons</taxon>
        <taxon>Gunneridae</taxon>
        <taxon>Pentapetalae</taxon>
        <taxon>rosids</taxon>
        <taxon>fabids</taxon>
        <taxon>Malpighiales</taxon>
        <taxon>Salicaceae</taxon>
        <taxon>Saliceae</taxon>
        <taxon>Populus</taxon>
    </lineage>
</organism>
<protein>
    <submittedName>
        <fullName evidence="1">Uncharacterized protein</fullName>
    </submittedName>
</protein>
<dbReference type="EMBL" id="JAAWWB010000028">
    <property type="protein sequence ID" value="KAG6748095.1"/>
    <property type="molecule type" value="Genomic_DNA"/>
</dbReference>
<dbReference type="Proteomes" id="UP000886885">
    <property type="component" value="Chromosome 14D"/>
</dbReference>